<accession>A0A0K2V4V1</accession>
<reference evidence="1" key="1">
    <citation type="submission" date="2014-05" db="EMBL/GenBank/DDBJ databases">
        <authorList>
            <person name="Chronopoulou M."/>
        </authorList>
    </citation>
    <scope>NUCLEOTIDE SEQUENCE</scope>
    <source>
        <tissue evidence="1">Whole organism</tissue>
    </source>
</reference>
<sequence>MTCGQPLQDTHCFFPKYSGSTLPDSGNNCKSYLNYVAEQKIYYMRLNYL</sequence>
<organism evidence="1">
    <name type="scientific">Lepeophtheirus salmonis</name>
    <name type="common">Salmon louse</name>
    <name type="synonym">Caligus salmonis</name>
    <dbReference type="NCBI Taxonomy" id="72036"/>
    <lineage>
        <taxon>Eukaryota</taxon>
        <taxon>Metazoa</taxon>
        <taxon>Ecdysozoa</taxon>
        <taxon>Arthropoda</taxon>
        <taxon>Crustacea</taxon>
        <taxon>Multicrustacea</taxon>
        <taxon>Hexanauplia</taxon>
        <taxon>Copepoda</taxon>
        <taxon>Siphonostomatoida</taxon>
        <taxon>Caligidae</taxon>
        <taxon>Lepeophtheirus</taxon>
    </lineage>
</organism>
<name>A0A0K2V4V1_LEPSM</name>
<proteinExistence type="predicted"/>
<dbReference type="AlphaFoldDB" id="A0A0K2V4V1"/>
<protein>
    <submittedName>
        <fullName evidence="1">Uncharacterized protein</fullName>
    </submittedName>
</protein>
<evidence type="ECO:0000313" key="1">
    <source>
        <dbReference type="EMBL" id="CDW44981.1"/>
    </source>
</evidence>
<dbReference type="EMBL" id="HACA01027620">
    <property type="protein sequence ID" value="CDW44981.1"/>
    <property type="molecule type" value="Transcribed_RNA"/>
</dbReference>